<proteinExistence type="predicted"/>
<evidence type="ECO:0000259" key="2">
    <source>
        <dbReference type="SMART" id="SM01008"/>
    </source>
</evidence>
<feature type="chain" id="PRO_5041446086" description="Aldehyde oxidase/xanthine dehydrogenase a/b hammerhead domain-containing protein" evidence="1">
    <location>
        <begin position="24"/>
        <end position="696"/>
    </location>
</feature>
<name>A0AA48GJ27_9BACT</name>
<dbReference type="InterPro" id="IPR008274">
    <property type="entry name" value="AldOxase/xan_DH_MoCoBD1"/>
</dbReference>
<dbReference type="SUPFAM" id="SSF56003">
    <property type="entry name" value="Molybdenum cofactor-binding domain"/>
    <property type="match status" value="2"/>
</dbReference>
<dbReference type="InterPro" id="IPR000674">
    <property type="entry name" value="Ald_Oxase/Xan_DH_a/b"/>
</dbReference>
<dbReference type="GO" id="GO:0016491">
    <property type="term" value="F:oxidoreductase activity"/>
    <property type="evidence" value="ECO:0007669"/>
    <property type="project" value="InterPro"/>
</dbReference>
<evidence type="ECO:0000313" key="3">
    <source>
        <dbReference type="EMBL" id="BDU72009.1"/>
    </source>
</evidence>
<protein>
    <recommendedName>
        <fullName evidence="2">Aldehyde oxidase/xanthine dehydrogenase a/b hammerhead domain-containing protein</fullName>
    </recommendedName>
</protein>
<evidence type="ECO:0000313" key="4">
    <source>
        <dbReference type="Proteomes" id="UP001238179"/>
    </source>
</evidence>
<dbReference type="Gene3D" id="3.30.365.10">
    <property type="entry name" value="Aldehyde oxidase/xanthine dehydrogenase, molybdopterin binding domain"/>
    <property type="match status" value="3"/>
</dbReference>
<dbReference type="EMBL" id="AP027080">
    <property type="protein sequence ID" value="BDU72009.1"/>
    <property type="molecule type" value="Genomic_DNA"/>
</dbReference>
<accession>A0AA48GJ27</accession>
<dbReference type="Pfam" id="PF02738">
    <property type="entry name" value="MoCoBD_1"/>
    <property type="match status" value="1"/>
</dbReference>
<reference evidence="4" key="1">
    <citation type="journal article" date="2023" name="Int. J. Syst. Evol. Microbiol.">
        <title>Mesoterricola silvestris gen. nov., sp. nov., Mesoterricola sediminis sp. nov., Geothrix oryzae sp. nov., Geothrix edaphica sp. nov., Geothrix rubra sp. nov., and Geothrix limicola sp. nov., six novel members of Acidobacteriota isolated from soils.</title>
        <authorList>
            <person name="Itoh H."/>
            <person name="Sugisawa Y."/>
            <person name="Mise K."/>
            <person name="Xu Z."/>
            <person name="Kuniyasu M."/>
            <person name="Ushijima N."/>
            <person name="Kawano K."/>
            <person name="Kobayashi E."/>
            <person name="Shiratori Y."/>
            <person name="Masuda Y."/>
            <person name="Senoo K."/>
        </authorList>
    </citation>
    <scope>NUCLEOTIDE SEQUENCE [LARGE SCALE GENOMIC DNA]</scope>
    <source>
        <strain evidence="4">W79</strain>
    </source>
</reference>
<feature type="signal peptide" evidence="1">
    <location>
        <begin position="1"/>
        <end position="23"/>
    </location>
</feature>
<dbReference type="InterPro" id="IPR037165">
    <property type="entry name" value="AldOxase/xan_DH_Mopterin-bd_sf"/>
</dbReference>
<dbReference type="AlphaFoldDB" id="A0AA48GJ27"/>
<dbReference type="KEGG" id="msil:METEAL_11830"/>
<dbReference type="PANTHER" id="PTHR47495:SF1">
    <property type="entry name" value="BLL3820 PROTEIN"/>
    <property type="match status" value="1"/>
</dbReference>
<dbReference type="InterPro" id="IPR012368">
    <property type="entry name" value="OxRdtase_Mopterin-bd_su_IorB"/>
</dbReference>
<dbReference type="InterPro" id="IPR052516">
    <property type="entry name" value="N-heterocyclic_Hydroxylase"/>
</dbReference>
<feature type="domain" description="Aldehyde oxidase/xanthine dehydrogenase a/b hammerhead" evidence="2">
    <location>
        <begin position="199"/>
        <end position="276"/>
    </location>
</feature>
<dbReference type="InterPro" id="IPR046867">
    <property type="entry name" value="AldOxase/xan_DH_MoCoBD2"/>
</dbReference>
<keyword evidence="1" id="KW-0732">Signal</keyword>
<dbReference type="PANTHER" id="PTHR47495">
    <property type="entry name" value="ALDEHYDE DEHYDROGENASE"/>
    <property type="match status" value="1"/>
</dbReference>
<gene>
    <name evidence="3" type="ORF">METEAL_11830</name>
</gene>
<dbReference type="PIRSF" id="PIRSF036389">
    <property type="entry name" value="IOR_B"/>
    <property type="match status" value="1"/>
</dbReference>
<evidence type="ECO:0000256" key="1">
    <source>
        <dbReference type="SAM" id="SignalP"/>
    </source>
</evidence>
<dbReference type="RefSeq" id="WP_316414911.1">
    <property type="nucleotide sequence ID" value="NZ_AP027080.1"/>
</dbReference>
<organism evidence="3 4">
    <name type="scientific">Mesoterricola silvestris</name>
    <dbReference type="NCBI Taxonomy" id="2927979"/>
    <lineage>
        <taxon>Bacteria</taxon>
        <taxon>Pseudomonadati</taxon>
        <taxon>Acidobacteriota</taxon>
        <taxon>Holophagae</taxon>
        <taxon>Holophagales</taxon>
        <taxon>Holophagaceae</taxon>
        <taxon>Mesoterricola</taxon>
    </lineage>
</organism>
<sequence>MKRRDFLRAAGAAGLFITFPVAAQEPEKVPARLPGYPSDFNAYLKIGPDGRVGCFVGKVEMGQGTMTSLAQLAAEELDVPVDRVDMTLGDTDLCPWDIGTFGSLSIWQFGPVLRAAAAEARAVLVELASERLGEPAARLRVEEGVISVAGYPSRKVTYGQLVDGRKIERHVKGAPVKPASAFQVVGKDVKRLDGLRKVTGAATYAGDFLLPGMLHACVLRPPAHGAKLVSADTSGAERLPGVRVIRDGDLVAVLHARPDLAREALGQVKASFRPSPSTLDDATIYDHLPKAAPAPKTVAAKGSIETGEAAAAVRHEAVYRHAYGAHAPIEPHAAVAQWKGGRLTVWASTQAPFIVKSQVAQALGLAAKDVHIAAPFVGGGFGGKTEGPQAVEAARLARAAGCPVMVVWDRAEEFFLDTFRPAAVVTVRSGLDKAGRVAFWEHTVIGAGDGESPTFYDIPHQRIRAAGSWYGANPPGMHPFAVGAWRAPASNTNVFARESHMDALAALAKADPVAFRLEHTRDPRLAAALKAAAEAFGWKPAPAPSGRGFGVACAIHRGTVVAAMAEVAVDRATGAVRVKRVTVAQDMGVVVNPNGARQQVEGCVTMGLGYALHEEVRFRAGQVLDVNLDTYHIPRFSDLPPVQTVLIPNPRLVAQGGGEPAIIVMGALVANAIHDAVGARLTHLPMTPERVRKALA</sequence>
<dbReference type="Proteomes" id="UP001238179">
    <property type="component" value="Chromosome"/>
</dbReference>
<dbReference type="Pfam" id="PF20256">
    <property type="entry name" value="MoCoBD_2"/>
    <property type="match status" value="2"/>
</dbReference>
<dbReference type="SMART" id="SM01008">
    <property type="entry name" value="Ald_Xan_dh_C"/>
    <property type="match status" value="1"/>
</dbReference>
<keyword evidence="4" id="KW-1185">Reference proteome</keyword>
<dbReference type="Gene3D" id="3.90.1170.50">
    <property type="entry name" value="Aldehyde oxidase/xanthine dehydrogenase, a/b hammerhead"/>
    <property type="match status" value="1"/>
</dbReference>